<sequence length="150" mass="17312">MFGKHKNFTSTSTSKRKGLSVKRTVKDRWIFKHHRKCKPLSIRSGAATQPDSSRRCRAEWPMLAHGAPESSLGTSESCRSSWMRRHLTSIRNQLIESERTWIQEELMELCAEFGDLKQLVEHAETDLARTQRELEELMLALQDLSGDRIS</sequence>
<reference evidence="3 4" key="1">
    <citation type="journal article" date="2016" name="Mol. Biol. Evol.">
        <title>Comparative Genomics of Early-Diverging Mushroom-Forming Fungi Provides Insights into the Origins of Lignocellulose Decay Capabilities.</title>
        <authorList>
            <person name="Nagy L.G."/>
            <person name="Riley R."/>
            <person name="Tritt A."/>
            <person name="Adam C."/>
            <person name="Daum C."/>
            <person name="Floudas D."/>
            <person name="Sun H."/>
            <person name="Yadav J.S."/>
            <person name="Pangilinan J."/>
            <person name="Larsson K.H."/>
            <person name="Matsuura K."/>
            <person name="Barry K."/>
            <person name="Labutti K."/>
            <person name="Kuo R."/>
            <person name="Ohm R.A."/>
            <person name="Bhattacharya S.S."/>
            <person name="Shirouzu T."/>
            <person name="Yoshinaga Y."/>
            <person name="Martin F.M."/>
            <person name="Grigoriev I.V."/>
            <person name="Hibbett D.S."/>
        </authorList>
    </citation>
    <scope>NUCLEOTIDE SEQUENCE [LARGE SCALE GENOMIC DNA]</scope>
    <source>
        <strain evidence="3 4">HHB14362 ss-1</strain>
    </source>
</reference>
<protein>
    <submittedName>
        <fullName evidence="3">Uncharacterized protein</fullName>
    </submittedName>
</protein>
<proteinExistence type="predicted"/>
<evidence type="ECO:0000313" key="4">
    <source>
        <dbReference type="Proteomes" id="UP000076761"/>
    </source>
</evidence>
<keyword evidence="1" id="KW-0175">Coiled coil</keyword>
<dbReference type="EMBL" id="KV425629">
    <property type="protein sequence ID" value="KZT19955.1"/>
    <property type="molecule type" value="Genomic_DNA"/>
</dbReference>
<evidence type="ECO:0000256" key="2">
    <source>
        <dbReference type="SAM" id="MobiDB-lite"/>
    </source>
</evidence>
<gene>
    <name evidence="3" type="ORF">NEOLEDRAFT_902839</name>
</gene>
<organism evidence="3 4">
    <name type="scientific">Neolentinus lepideus HHB14362 ss-1</name>
    <dbReference type="NCBI Taxonomy" id="1314782"/>
    <lineage>
        <taxon>Eukaryota</taxon>
        <taxon>Fungi</taxon>
        <taxon>Dikarya</taxon>
        <taxon>Basidiomycota</taxon>
        <taxon>Agaricomycotina</taxon>
        <taxon>Agaricomycetes</taxon>
        <taxon>Gloeophyllales</taxon>
        <taxon>Gloeophyllaceae</taxon>
        <taxon>Neolentinus</taxon>
    </lineage>
</organism>
<feature type="region of interest" description="Disordered" evidence="2">
    <location>
        <begin position="1"/>
        <end position="20"/>
    </location>
</feature>
<accession>A0A165NQB5</accession>
<evidence type="ECO:0000313" key="3">
    <source>
        <dbReference type="EMBL" id="KZT19955.1"/>
    </source>
</evidence>
<feature type="coiled-coil region" evidence="1">
    <location>
        <begin position="113"/>
        <end position="147"/>
    </location>
</feature>
<evidence type="ECO:0000256" key="1">
    <source>
        <dbReference type="SAM" id="Coils"/>
    </source>
</evidence>
<dbReference type="AlphaFoldDB" id="A0A165NQB5"/>
<name>A0A165NQB5_9AGAM</name>
<keyword evidence="4" id="KW-1185">Reference proteome</keyword>
<dbReference type="InParanoid" id="A0A165NQB5"/>
<dbReference type="Proteomes" id="UP000076761">
    <property type="component" value="Unassembled WGS sequence"/>
</dbReference>